<reference evidence="1 2" key="1">
    <citation type="submission" date="2015-12" db="EMBL/GenBank/DDBJ databases">
        <title>Draft genome sequence of Moniliophthora roreri, the causal agent of frosty pod rot of cacao.</title>
        <authorList>
            <person name="Aime M.C."/>
            <person name="Diaz-Valderrama J.R."/>
            <person name="Kijpornyongpan T."/>
            <person name="Phillips-Mora W."/>
        </authorList>
    </citation>
    <scope>NUCLEOTIDE SEQUENCE [LARGE SCALE GENOMIC DNA]</scope>
    <source>
        <strain evidence="1 2">MCA 2952</strain>
    </source>
</reference>
<name>A0A0W0GAY3_MONRR</name>
<dbReference type="Proteomes" id="UP000054988">
    <property type="component" value="Unassembled WGS sequence"/>
</dbReference>
<organism evidence="1 2">
    <name type="scientific">Moniliophthora roreri</name>
    <name type="common">Frosty pod rot fungus</name>
    <name type="synonym">Monilia roreri</name>
    <dbReference type="NCBI Taxonomy" id="221103"/>
    <lineage>
        <taxon>Eukaryota</taxon>
        <taxon>Fungi</taxon>
        <taxon>Dikarya</taxon>
        <taxon>Basidiomycota</taxon>
        <taxon>Agaricomycotina</taxon>
        <taxon>Agaricomycetes</taxon>
        <taxon>Agaricomycetidae</taxon>
        <taxon>Agaricales</taxon>
        <taxon>Marasmiineae</taxon>
        <taxon>Marasmiaceae</taxon>
        <taxon>Moniliophthora</taxon>
    </lineage>
</organism>
<comment type="caution">
    <text evidence="1">The sequence shown here is derived from an EMBL/GenBank/DDBJ whole genome shotgun (WGS) entry which is preliminary data.</text>
</comment>
<evidence type="ECO:0000313" key="1">
    <source>
        <dbReference type="EMBL" id="KTB45711.1"/>
    </source>
</evidence>
<sequence>MHTAQMTLTRASALSRWWHGIGRSGRRIDSAYQYSDAARIVSKATGSRPETTILIETFHRFHFHLSSASSLREEPATPQVTSQLEDATGGCTSQAKDAGRVVWEDA</sequence>
<gene>
    <name evidence="1" type="ORF">WG66_1740</name>
</gene>
<dbReference type="EMBL" id="LATX01000639">
    <property type="protein sequence ID" value="KTB45711.1"/>
    <property type="molecule type" value="Genomic_DNA"/>
</dbReference>
<accession>A0A0W0GAY3</accession>
<protein>
    <submittedName>
        <fullName evidence="1">Uncharacterized protein</fullName>
    </submittedName>
</protein>
<evidence type="ECO:0000313" key="2">
    <source>
        <dbReference type="Proteomes" id="UP000054988"/>
    </source>
</evidence>
<dbReference type="AlphaFoldDB" id="A0A0W0GAY3"/>
<proteinExistence type="predicted"/>